<proteinExistence type="predicted"/>
<evidence type="ECO:0000256" key="1">
    <source>
        <dbReference type="SAM" id="MobiDB-lite"/>
    </source>
</evidence>
<dbReference type="Proteomes" id="UP000499080">
    <property type="component" value="Unassembled WGS sequence"/>
</dbReference>
<protein>
    <recommendedName>
        <fullName evidence="4">Reverse transcriptase RNase H-like domain-containing protein</fullName>
    </recommendedName>
</protein>
<evidence type="ECO:0000313" key="2">
    <source>
        <dbReference type="EMBL" id="GBO03989.1"/>
    </source>
</evidence>
<feature type="region of interest" description="Disordered" evidence="1">
    <location>
        <begin position="149"/>
        <end position="170"/>
    </location>
</feature>
<gene>
    <name evidence="2" type="ORF">AVEN_124881_1</name>
</gene>
<reference evidence="2 3" key="1">
    <citation type="journal article" date="2019" name="Sci. Rep.">
        <title>Orb-weaving spider Araneus ventricosus genome elucidates the spidroin gene catalogue.</title>
        <authorList>
            <person name="Kono N."/>
            <person name="Nakamura H."/>
            <person name="Ohtoshi R."/>
            <person name="Moran D.A.P."/>
            <person name="Shinohara A."/>
            <person name="Yoshida Y."/>
            <person name="Fujiwara M."/>
            <person name="Mori M."/>
            <person name="Tomita M."/>
            <person name="Arakawa K."/>
        </authorList>
    </citation>
    <scope>NUCLEOTIDE SEQUENCE [LARGE SCALE GENOMIC DNA]</scope>
</reference>
<keyword evidence="3" id="KW-1185">Reference proteome</keyword>
<dbReference type="AlphaFoldDB" id="A0A4Y2TTN0"/>
<sequence length="170" mass="19326">MQKRDLTPKIARWALLLEEFECEVIHRPNQQMRHVEALSRNAVCMVTRSQSEITRKIATSGGLGLKIAEKETIHEEAKVNIFKVQEQNRRQCNRRRRASPVYNINDLVAIKRTQLGGGLKLKPKFLGPYKVVKIKLHVRYYVEKVGSHEGPAATSTSAAHMKPWSDAVAT</sequence>
<accession>A0A4Y2TTN0</accession>
<dbReference type="OrthoDB" id="3863715at2759"/>
<evidence type="ECO:0008006" key="4">
    <source>
        <dbReference type="Google" id="ProtNLM"/>
    </source>
</evidence>
<dbReference type="EMBL" id="BGPR01031115">
    <property type="protein sequence ID" value="GBO03989.1"/>
    <property type="molecule type" value="Genomic_DNA"/>
</dbReference>
<organism evidence="2 3">
    <name type="scientific">Araneus ventricosus</name>
    <name type="common">Orbweaver spider</name>
    <name type="synonym">Epeira ventricosa</name>
    <dbReference type="NCBI Taxonomy" id="182803"/>
    <lineage>
        <taxon>Eukaryota</taxon>
        <taxon>Metazoa</taxon>
        <taxon>Ecdysozoa</taxon>
        <taxon>Arthropoda</taxon>
        <taxon>Chelicerata</taxon>
        <taxon>Arachnida</taxon>
        <taxon>Araneae</taxon>
        <taxon>Araneomorphae</taxon>
        <taxon>Entelegynae</taxon>
        <taxon>Araneoidea</taxon>
        <taxon>Araneidae</taxon>
        <taxon>Araneus</taxon>
    </lineage>
</organism>
<evidence type="ECO:0000313" key="3">
    <source>
        <dbReference type="Proteomes" id="UP000499080"/>
    </source>
</evidence>
<comment type="caution">
    <text evidence="2">The sequence shown here is derived from an EMBL/GenBank/DDBJ whole genome shotgun (WGS) entry which is preliminary data.</text>
</comment>
<name>A0A4Y2TTN0_ARAVE</name>